<gene>
    <name evidence="2" type="ORF">AALM99_09955</name>
</gene>
<evidence type="ECO:0000313" key="3">
    <source>
        <dbReference type="Proteomes" id="UP001565242"/>
    </source>
</evidence>
<feature type="signal peptide" evidence="1">
    <location>
        <begin position="1"/>
        <end position="20"/>
    </location>
</feature>
<dbReference type="Proteomes" id="UP001565242">
    <property type="component" value="Unassembled WGS sequence"/>
</dbReference>
<dbReference type="RefSeq" id="WP_251423222.1">
    <property type="nucleotide sequence ID" value="NZ_BAAFQO010000028.1"/>
</dbReference>
<comment type="caution">
    <text evidence="2">The sequence shown here is derived from an EMBL/GenBank/DDBJ whole genome shotgun (WGS) entry which is preliminary data.</text>
</comment>
<proteinExistence type="predicted"/>
<sequence>MFNRLIVGSSVLLSALCVFAFPKSAVAAADFSHSHVLLSQNPKDEGVLPLDTPLLFSAFDYNNHFLGSLGLTTTLDWNLLPWEFLYLSAFKEVYLEDAGQGKVYIRSGQAYWEGYDYVVISPKGYLLLGNKKYAEAFTVIAESNPFNPNQKIYEFFDRNYRGIGTYGKYITVGPGTRPTVWNIVRKL</sequence>
<dbReference type="EMBL" id="JBCLSQ010000030">
    <property type="protein sequence ID" value="MEY8538763.1"/>
    <property type="molecule type" value="Genomic_DNA"/>
</dbReference>
<feature type="chain" id="PRO_5045218032" evidence="1">
    <location>
        <begin position="21"/>
        <end position="187"/>
    </location>
</feature>
<evidence type="ECO:0000313" key="2">
    <source>
        <dbReference type="EMBL" id="MEY8538763.1"/>
    </source>
</evidence>
<name>A0ABV4DDQ8_9LACT</name>
<keyword evidence="3" id="KW-1185">Reference proteome</keyword>
<accession>A0ABV4DDQ8</accession>
<protein>
    <submittedName>
        <fullName evidence="2">Uncharacterized protein</fullName>
    </submittedName>
</protein>
<organism evidence="2 3">
    <name type="scientific">Lactococcus muris</name>
    <dbReference type="NCBI Taxonomy" id="2941330"/>
    <lineage>
        <taxon>Bacteria</taxon>
        <taxon>Bacillati</taxon>
        <taxon>Bacillota</taxon>
        <taxon>Bacilli</taxon>
        <taxon>Lactobacillales</taxon>
        <taxon>Streptococcaceae</taxon>
        <taxon>Lactococcus</taxon>
    </lineage>
</organism>
<keyword evidence="1" id="KW-0732">Signal</keyword>
<reference evidence="2 3" key="1">
    <citation type="submission" date="2024-03" db="EMBL/GenBank/DDBJ databases">
        <title>Mouse gut bacterial collection (mGBC) of GemPharmatech.</title>
        <authorList>
            <person name="He Y."/>
            <person name="Dong L."/>
            <person name="Wu D."/>
            <person name="Gao X."/>
            <person name="Lin Z."/>
        </authorList>
    </citation>
    <scope>NUCLEOTIDE SEQUENCE [LARGE SCALE GENOMIC DNA]</scope>
    <source>
        <strain evidence="2 3">20-218</strain>
    </source>
</reference>
<evidence type="ECO:0000256" key="1">
    <source>
        <dbReference type="SAM" id="SignalP"/>
    </source>
</evidence>